<dbReference type="Proteomes" id="UP001202717">
    <property type="component" value="Chromosome"/>
</dbReference>
<name>A0ABY7RVJ1_9FLAO</name>
<evidence type="ECO:0000256" key="2">
    <source>
        <dbReference type="SAM" id="SignalP"/>
    </source>
</evidence>
<proteinExistence type="predicted"/>
<sequence>MKKLYILFTAILLSSFSSYAQLGTDVFSVGDDDANNYGGGWGTTNLGTGFSDWTFDNSGGSGFYGSFIGSFSGALDVSSNSFALYANSDASAYSGVATTMPKSLEEGDSFVVSVGINYRDGNKGFDLRNSSNTTIINFNVGSDEYNITGTSGLYGNAYDANTVITFTFTQNATDVSWTAVRSGGLSGTESGTIGSISPGTIENIRFYNASAGSNGDGGAGQRNLFFNSLEFNSLYTITESSTVTSSGDITIPYLDIQSGSTLNIPSTSNVTVSGNLNNDGTLNLTSTSTSYPSVIPNTVSGSGTSTYNRFVNSNANGNDLISSPVASQSWASFLTDNGAALLDDGNVGPTEYAFAPFDKTSGSYENYTDASSETITNGTGYRAATDSGTTLAFSGTFSAGTETVGIMDSGSEFTEWNLIGNPYPSYINVEDFLNNTTNGTLLDETSVGIYGYDGDASNGWTIYNLSNSTATTVIAPGQGFFVAAESAGNIEFTSNMRRTGSTDDFIAGRNAELIYLMLQLSTNTSNYKTDFYFNTNSSLGLDAGYDTKVWGESAPSLAIYSHLVEDNIGSELAIQSLNTSDLSDVTIPLGVNANQGEQLTFSIADMTLPESINVYLDDVVANTSTLLNNSDYVMTPTTVLSGTGRFFLRTSEDALSTIENSFDALNIFALNTSNEIVVSGQLKESTVLSLYDIQGRKVLSTALDNTNLENRINVSSLNSGIYIVNVKNNSQQKSQKLVIN</sequence>
<dbReference type="NCBIfam" id="TIGR04183">
    <property type="entry name" value="Por_Secre_tail"/>
    <property type="match status" value="1"/>
</dbReference>
<accession>A0ABY7RVJ1</accession>
<feature type="domain" description="Secretion system C-terminal sorting" evidence="3">
    <location>
        <begin position="678"/>
        <end position="739"/>
    </location>
</feature>
<protein>
    <submittedName>
        <fullName evidence="4">T9SS type A sorting domain-containing protein</fullName>
    </submittedName>
</protein>
<evidence type="ECO:0000313" key="5">
    <source>
        <dbReference type="Proteomes" id="UP001202717"/>
    </source>
</evidence>
<feature type="chain" id="PRO_5047351917" evidence="2">
    <location>
        <begin position="21"/>
        <end position="740"/>
    </location>
</feature>
<keyword evidence="5" id="KW-1185">Reference proteome</keyword>
<gene>
    <name evidence="4" type="ORF">MUN68_013875</name>
</gene>
<reference evidence="4 5" key="1">
    <citation type="submission" date="2023-01" db="EMBL/GenBank/DDBJ databases">
        <title>Psychroserpens ponticola sp. nov., isolated from seawater.</title>
        <authorList>
            <person name="Kristyanto S."/>
            <person name="Jung J."/>
            <person name="Kim J.M."/>
            <person name="Jeon C.O."/>
        </authorList>
    </citation>
    <scope>NUCLEOTIDE SEQUENCE [LARGE SCALE GENOMIC DNA]</scope>
    <source>
        <strain evidence="4 5">MSW6</strain>
    </source>
</reference>
<dbReference type="EMBL" id="CP116221">
    <property type="protein sequence ID" value="WCO01148.1"/>
    <property type="molecule type" value="Genomic_DNA"/>
</dbReference>
<keyword evidence="1 2" id="KW-0732">Signal</keyword>
<dbReference type="Pfam" id="PF18962">
    <property type="entry name" value="Por_Secre_tail"/>
    <property type="match status" value="1"/>
</dbReference>
<feature type="signal peptide" evidence="2">
    <location>
        <begin position="1"/>
        <end position="20"/>
    </location>
</feature>
<dbReference type="InterPro" id="IPR026444">
    <property type="entry name" value="Secre_tail"/>
</dbReference>
<evidence type="ECO:0000259" key="3">
    <source>
        <dbReference type="Pfam" id="PF18962"/>
    </source>
</evidence>
<evidence type="ECO:0000256" key="1">
    <source>
        <dbReference type="ARBA" id="ARBA00022729"/>
    </source>
</evidence>
<evidence type="ECO:0000313" key="4">
    <source>
        <dbReference type="EMBL" id="WCO01148.1"/>
    </source>
</evidence>
<organism evidence="4 5">
    <name type="scientific">Psychroserpens ponticola</name>
    <dbReference type="NCBI Taxonomy" id="2932268"/>
    <lineage>
        <taxon>Bacteria</taxon>
        <taxon>Pseudomonadati</taxon>
        <taxon>Bacteroidota</taxon>
        <taxon>Flavobacteriia</taxon>
        <taxon>Flavobacteriales</taxon>
        <taxon>Flavobacteriaceae</taxon>
        <taxon>Psychroserpens</taxon>
    </lineage>
</organism>
<dbReference type="RefSeq" id="WP_249997449.1">
    <property type="nucleotide sequence ID" value="NZ_CP116221.1"/>
</dbReference>